<evidence type="ECO:0000313" key="2">
    <source>
        <dbReference type="Proteomes" id="UP000222133"/>
    </source>
</evidence>
<dbReference type="Pfam" id="PF13262">
    <property type="entry name" value="DUF4054"/>
    <property type="match status" value="1"/>
</dbReference>
<dbReference type="InterPro" id="IPR025127">
    <property type="entry name" value="DUF4054"/>
</dbReference>
<accession>A0A218MAN6</accession>
<protein>
    <submittedName>
        <fullName evidence="1">Uncharacterized protein</fullName>
    </submittedName>
</protein>
<dbReference type="Proteomes" id="UP000222133">
    <property type="component" value="Segment"/>
</dbReference>
<dbReference type="EMBL" id="MF044458">
    <property type="protein sequence ID" value="ASD53994.1"/>
    <property type="molecule type" value="Genomic_DNA"/>
</dbReference>
<organism evidence="1 2">
    <name type="scientific">Escherichia phage ST32</name>
    <dbReference type="NCBI Taxonomy" id="2005048"/>
    <lineage>
        <taxon>Viruses</taxon>
        <taxon>Duplodnaviria</taxon>
        <taxon>Heunggongvirae</taxon>
        <taxon>Uroviricota</taxon>
        <taxon>Caudoviricetes</taxon>
        <taxon>Chaseviridae</taxon>
        <taxon>Cleopatravirinae</taxon>
        <taxon>Carltongylesvirus</taxon>
        <taxon>Carltongylesvirus ST32</taxon>
    </lineage>
</organism>
<name>A0A218MAN6_9CAUD</name>
<sequence>MITLTDLVKRYPAMADMTPERFDILVEDAKLIMGTIESRWCGFYDPAMASLIAHWSATIDDLMPGDAAMPAMPVSRTDVDDVQVEFSDRIISTIPYVEADFMSTVYGQRYLQWRRMAFAGPRVSPGSQF</sequence>
<evidence type="ECO:0000313" key="1">
    <source>
        <dbReference type="EMBL" id="ASD53994.1"/>
    </source>
</evidence>
<gene>
    <name evidence="1" type="ORF">ST32_0059</name>
</gene>
<reference evidence="2" key="1">
    <citation type="submission" date="2017-05" db="EMBL/GenBank/DDBJ databases">
        <title>ST32 complete genome sequence.</title>
        <authorList>
            <person name="Liu X."/>
            <person name="Liu H."/>
        </authorList>
    </citation>
    <scope>NUCLEOTIDE SEQUENCE [LARGE SCALE GENOMIC DNA]</scope>
</reference>
<keyword evidence="2" id="KW-1185">Reference proteome</keyword>
<proteinExistence type="predicted"/>